<evidence type="ECO:0000313" key="1">
    <source>
        <dbReference type="EMBL" id="EUJ32942.1"/>
    </source>
</evidence>
<comment type="caution">
    <text evidence="1">The sequence shown here is derived from an EMBL/GenBank/DDBJ whole genome shotgun (WGS) entry which is preliminary data.</text>
</comment>
<name>A0ABN0RGH0_9LIST</name>
<gene>
    <name evidence="1" type="ORF">MFLO_04975</name>
</gene>
<evidence type="ECO:0000313" key="2">
    <source>
        <dbReference type="Proteomes" id="UP000019249"/>
    </source>
</evidence>
<reference evidence="1 2" key="1">
    <citation type="journal article" date="2014" name="Int. J. Syst. Evol. Microbiol.">
        <title>Listeria floridensis sp. nov., Listeria aquatica sp. nov., Listeria cornellensis sp. nov., Listeria riparia sp. nov. and Listeria grandensis sp. nov., from agricultural and natural environments.</title>
        <authorList>
            <person name="den Bakker H.C."/>
            <person name="Warchocki S."/>
            <person name="Wright E.M."/>
            <person name="Allred A.F."/>
            <person name="Ahlstrom C."/>
            <person name="Manuel C.S."/>
            <person name="Stasiewicz M.J."/>
            <person name="Burrell A."/>
            <person name="Roof S."/>
            <person name="Strawn L."/>
            <person name="Fortes E.D."/>
            <person name="Nightingale K.K."/>
            <person name="Kephart D."/>
            <person name="Wiedmann M."/>
        </authorList>
    </citation>
    <scope>NUCLEOTIDE SEQUENCE [LARGE SCALE GENOMIC DNA]</scope>
    <source>
        <strain evidence="1 2">FSL S10-1187</strain>
    </source>
</reference>
<proteinExistence type="predicted"/>
<accession>A0ABN0RGH0</accession>
<protein>
    <submittedName>
        <fullName evidence="1">Uncharacterized protein</fullName>
    </submittedName>
</protein>
<dbReference type="EMBL" id="AODF01000008">
    <property type="protein sequence ID" value="EUJ32942.1"/>
    <property type="molecule type" value="Genomic_DNA"/>
</dbReference>
<sequence>MNETESTAVYALLVDYYRLTENPKKEAAALELLNTMRTDDATTTHFFDYIHKELVLARKKME</sequence>
<dbReference type="RefSeq" id="WP_051993515.1">
    <property type="nucleotide sequence ID" value="NZ_AODF01000008.1"/>
</dbReference>
<keyword evidence="2" id="KW-1185">Reference proteome</keyword>
<dbReference type="Proteomes" id="UP000019249">
    <property type="component" value="Unassembled WGS sequence"/>
</dbReference>
<organism evidence="1 2">
    <name type="scientific">Listeria floridensis FSL S10-1187</name>
    <dbReference type="NCBI Taxonomy" id="1265817"/>
    <lineage>
        <taxon>Bacteria</taxon>
        <taxon>Bacillati</taxon>
        <taxon>Bacillota</taxon>
        <taxon>Bacilli</taxon>
        <taxon>Bacillales</taxon>
        <taxon>Listeriaceae</taxon>
        <taxon>Listeria</taxon>
    </lineage>
</organism>